<reference evidence="3 4" key="1">
    <citation type="submission" date="2022-05" db="EMBL/GenBank/DDBJ databases">
        <title>Chromosome-level reference genomes for two strains of Caenorhabditis briggsae: an improved platform for comparative genomics.</title>
        <authorList>
            <person name="Stevens L."/>
            <person name="Andersen E.C."/>
        </authorList>
    </citation>
    <scope>NUCLEOTIDE SEQUENCE [LARGE SCALE GENOMIC DNA]</scope>
    <source>
        <strain evidence="3">QX1410_ONT</strain>
        <tissue evidence="3">Whole-organism</tissue>
    </source>
</reference>
<feature type="coiled-coil region" evidence="1">
    <location>
        <begin position="39"/>
        <end position="123"/>
    </location>
</feature>
<proteinExistence type="predicted"/>
<evidence type="ECO:0000313" key="4">
    <source>
        <dbReference type="Proteomes" id="UP000827892"/>
    </source>
</evidence>
<organism evidence="3 4">
    <name type="scientific">Caenorhabditis briggsae</name>
    <dbReference type="NCBI Taxonomy" id="6238"/>
    <lineage>
        <taxon>Eukaryota</taxon>
        <taxon>Metazoa</taxon>
        <taxon>Ecdysozoa</taxon>
        <taxon>Nematoda</taxon>
        <taxon>Chromadorea</taxon>
        <taxon>Rhabditida</taxon>
        <taxon>Rhabditina</taxon>
        <taxon>Rhabditomorpha</taxon>
        <taxon>Rhabditoidea</taxon>
        <taxon>Rhabditidae</taxon>
        <taxon>Peloderinae</taxon>
        <taxon>Caenorhabditis</taxon>
    </lineage>
</organism>
<evidence type="ECO:0000256" key="2">
    <source>
        <dbReference type="SAM" id="MobiDB-lite"/>
    </source>
</evidence>
<name>A0AAE9DPQ7_CAEBR</name>
<evidence type="ECO:0000256" key="1">
    <source>
        <dbReference type="SAM" id="Coils"/>
    </source>
</evidence>
<evidence type="ECO:0000313" key="3">
    <source>
        <dbReference type="EMBL" id="ULU08693.1"/>
    </source>
</evidence>
<dbReference type="AlphaFoldDB" id="A0AAE9DPQ7"/>
<dbReference type="Proteomes" id="UP000827892">
    <property type="component" value="Chromosome II"/>
</dbReference>
<gene>
    <name evidence="3" type="ORF">L3Y34_019714</name>
</gene>
<dbReference type="EMBL" id="CP090892">
    <property type="protein sequence ID" value="ULU08693.1"/>
    <property type="molecule type" value="Genomic_DNA"/>
</dbReference>
<keyword evidence="1" id="KW-0175">Coiled coil</keyword>
<feature type="region of interest" description="Disordered" evidence="2">
    <location>
        <begin position="220"/>
        <end position="263"/>
    </location>
</feature>
<sequence length="386" mass="45485">MEEKNMEEIQTIRDVGIERVDGINERKWEENQEFLRIEEETIGRERKNLEDDLQKMRNQNQADLKNLKNKNLMVEMKINETEKILEETARRQLDDEMNKIGRNQDFQKELIREKRELEMAQIREETEVNLKHFEIQEKISKDLIEKEEDICEQILQHRQNRNDEDLKLQKNILKLSILDFQSEKIEAVNEPINELISFSNEMNEHFLECSEILDGIERLKNTPKKEEPTSSCLETPLDSDREDFDGKSEISSSSTCKKSESRKKPKKSTLKLLDTRLRSLRGDQLGKLISKIPEIERKSSRIEEQKELFENLKPLKSEIGNAQKLIPHFCSFTGNKEFDWEAEKVEALKKSMGDINVFVIKLIPLRNDKEEKKRALVSPEQTSISN</sequence>
<protein>
    <submittedName>
        <fullName evidence="3">Uncharacterized protein</fullName>
    </submittedName>
</protein>
<accession>A0AAE9DPQ7</accession>